<dbReference type="InterPro" id="IPR005135">
    <property type="entry name" value="Endo/exonuclease/phosphatase"/>
</dbReference>
<dbReference type="PANTHER" id="PTHR47027">
    <property type="entry name" value="REVERSE TRANSCRIPTASE DOMAIN-CONTAINING PROTEIN"/>
    <property type="match status" value="1"/>
</dbReference>
<organism evidence="3 4">
    <name type="scientific">Cirrhinus mrigala</name>
    <name type="common">Mrigala</name>
    <dbReference type="NCBI Taxonomy" id="683832"/>
    <lineage>
        <taxon>Eukaryota</taxon>
        <taxon>Metazoa</taxon>
        <taxon>Chordata</taxon>
        <taxon>Craniata</taxon>
        <taxon>Vertebrata</taxon>
        <taxon>Euteleostomi</taxon>
        <taxon>Actinopterygii</taxon>
        <taxon>Neopterygii</taxon>
        <taxon>Teleostei</taxon>
        <taxon>Ostariophysi</taxon>
        <taxon>Cypriniformes</taxon>
        <taxon>Cyprinidae</taxon>
        <taxon>Labeoninae</taxon>
        <taxon>Labeonini</taxon>
        <taxon>Cirrhinus</taxon>
    </lineage>
</organism>
<feature type="domain" description="Reverse transcriptase" evidence="2">
    <location>
        <begin position="531"/>
        <end position="801"/>
    </location>
</feature>
<gene>
    <name evidence="3" type="ORF">M9458_015521</name>
</gene>
<dbReference type="EMBL" id="JAMKFB020000007">
    <property type="protein sequence ID" value="KAL0188422.1"/>
    <property type="molecule type" value="Genomic_DNA"/>
</dbReference>
<proteinExistence type="predicted"/>
<feature type="signal peptide" evidence="1">
    <location>
        <begin position="1"/>
        <end position="23"/>
    </location>
</feature>
<dbReference type="Proteomes" id="UP001529510">
    <property type="component" value="Unassembled WGS sequence"/>
</dbReference>
<evidence type="ECO:0000256" key="1">
    <source>
        <dbReference type="SAM" id="SignalP"/>
    </source>
</evidence>
<dbReference type="InterPro" id="IPR043502">
    <property type="entry name" value="DNA/RNA_pol_sf"/>
</dbReference>
<evidence type="ECO:0000313" key="4">
    <source>
        <dbReference type="Proteomes" id="UP001529510"/>
    </source>
</evidence>
<dbReference type="InterPro" id="IPR036691">
    <property type="entry name" value="Endo/exonu/phosph_ase_sf"/>
</dbReference>
<dbReference type="InterPro" id="IPR000477">
    <property type="entry name" value="RT_dom"/>
</dbReference>
<protein>
    <recommendedName>
        <fullName evidence="2">Reverse transcriptase domain-containing protein</fullName>
    </recommendedName>
</protein>
<dbReference type="AlphaFoldDB" id="A0ABD0QQC7"/>
<dbReference type="Pfam" id="PF20049">
    <property type="entry name" value="DUF6451"/>
    <property type="match status" value="1"/>
</dbReference>
<comment type="caution">
    <text evidence="3">The sequence shown here is derived from an EMBL/GenBank/DDBJ whole genome shotgun (WGS) entry which is preliminary data.</text>
</comment>
<keyword evidence="1" id="KW-0732">Signal</keyword>
<reference evidence="3 4" key="1">
    <citation type="submission" date="2024-05" db="EMBL/GenBank/DDBJ databases">
        <title>Genome sequencing and assembly of Indian major carp, Cirrhinus mrigala (Hamilton, 1822).</title>
        <authorList>
            <person name="Mohindra V."/>
            <person name="Chowdhury L.M."/>
            <person name="Lal K."/>
            <person name="Jena J.K."/>
        </authorList>
    </citation>
    <scope>NUCLEOTIDE SEQUENCE [LARGE SCALE GENOMIC DNA]</scope>
    <source>
        <strain evidence="3">CM1030</strain>
        <tissue evidence="3">Blood</tissue>
    </source>
</reference>
<evidence type="ECO:0000259" key="2">
    <source>
        <dbReference type="PROSITE" id="PS50878"/>
    </source>
</evidence>
<dbReference type="PROSITE" id="PS50878">
    <property type="entry name" value="RT_POL"/>
    <property type="match status" value="1"/>
</dbReference>
<dbReference type="SUPFAM" id="SSF56672">
    <property type="entry name" value="DNA/RNA polymerases"/>
    <property type="match status" value="1"/>
</dbReference>
<dbReference type="Pfam" id="PF03372">
    <property type="entry name" value="Exo_endo_phos"/>
    <property type="match status" value="1"/>
</dbReference>
<evidence type="ECO:0000313" key="3">
    <source>
        <dbReference type="EMBL" id="KAL0188422.1"/>
    </source>
</evidence>
<dbReference type="Gene3D" id="3.60.10.10">
    <property type="entry name" value="Endonuclease/exonuclease/phosphatase"/>
    <property type="match status" value="1"/>
</dbReference>
<dbReference type="CDD" id="cd09076">
    <property type="entry name" value="L1-EN"/>
    <property type="match status" value="1"/>
</dbReference>
<dbReference type="Pfam" id="PF00078">
    <property type="entry name" value="RVT_1"/>
    <property type="match status" value="1"/>
</dbReference>
<name>A0ABD0QQC7_CIRMR</name>
<feature type="chain" id="PRO_5044844208" description="Reverse transcriptase domain-containing protein" evidence="1">
    <location>
        <begin position="24"/>
        <end position="902"/>
    </location>
</feature>
<dbReference type="PANTHER" id="PTHR47027:SF25">
    <property type="entry name" value="REVERSE TRANSCRIPTASE DOMAIN-CONTAINING PROTEIN"/>
    <property type="match status" value="1"/>
</dbReference>
<feature type="non-terminal residue" evidence="3">
    <location>
        <position position="902"/>
    </location>
</feature>
<dbReference type="SUPFAM" id="SSF56219">
    <property type="entry name" value="DNase I-like"/>
    <property type="match status" value="1"/>
</dbReference>
<keyword evidence="4" id="KW-1185">Reference proteome</keyword>
<accession>A0ABD0QQC7</accession>
<dbReference type="InterPro" id="IPR045609">
    <property type="entry name" value="DUF6451"/>
</dbReference>
<dbReference type="CDD" id="cd01650">
    <property type="entry name" value="RT_nLTR_like"/>
    <property type="match status" value="1"/>
</dbReference>
<sequence>MFCPPQWITTLPWLGGLCVSVTQRAMLAGASMLLAGPPMPEWSKGRGQTKSGPWSSRLGVRHRVNYPVLEKNHRVTEASTTTLHHRDLGEEGPLQQRSMTQCSESQKEAVRPIPLLTPRKSTKIATWNIRTMYELGRTAQIAKEMKTYNISVLGLSETRWLTSGETLLYSGHTEDGAAHTEGVALMLSSEARRALIGWEPVSSRIITAKFATNKKKIQLYIIQCYAPTNESKEEEKDDFYHQLQTVLDRRREKDIKIVLMGDLNAKIGNDNTGYEDIIGVHRLGQMNENGERFADLCSLNQLVIGGSIFPHKRIHKATWRSPDHITENQIDHICINRKFRRLWRDVRVMRGADVSSDHHLVLMTMRLRLKKYTTQTTTRTKYNVKLLMNREDTEADLERQWQVTKRTWLDTCEEVLGKSKIKQKEWISTKTLQKVEERKRKKTALNMSRTRAAKAKEQLFSKLLNRPPPESPPDIPLAETELPIDCDKPSKAEIKKAIMLLKNGKAVGPDDIPAEAIKADIGTAVSSLFSKIWEEERVPAEWKEGILIKLPKKGDLSSCNNYRGIMMLSVPGKVLNRVLLERMKEAVDAKLRDQQAGFHRYRSCIDQIASLRIIVEQSLECNSPFYINFIDYEKAFDSVDRQTLWKLFRHYGVPKKFISLIKCTYQDMTCRVAHAGQMPDSFKVRTGVRQGCLLSSFLFLLVIDWIMKMTTAGRNNGIQWTPWTQLEDLNFADDLALLSHNHNQMQDKTTRLATTSARTGLVINRRKTELMKINTNVSTPVTVGGEPIQEVESFVYLGSIVDTQGGTDRDVTARIGKARAAFVMLKNIWASREITTATKLRIFNSNIKSVLLYGSETWRMTKTFFNTCLRHIFKIRRPDKLRNEELWQRAGQESITSQILRR</sequence>